<keyword evidence="3" id="KW-1185">Reference proteome</keyword>
<dbReference type="AlphaFoldDB" id="A0A024K5T9"/>
<evidence type="ECO:0000313" key="3">
    <source>
        <dbReference type="Proteomes" id="UP000193710"/>
    </source>
</evidence>
<dbReference type="EMBL" id="LQPY01000023">
    <property type="protein sequence ID" value="ORX03270.1"/>
    <property type="molecule type" value="Genomic_DNA"/>
</dbReference>
<gene>
    <name evidence="2" type="ORF">AWC29_00985</name>
    <name evidence="1" type="ORF">BN973_05653</name>
</gene>
<dbReference type="Proteomes" id="UP000028880">
    <property type="component" value="Unassembled WGS sequence"/>
</dbReference>
<evidence type="ECO:0000313" key="2">
    <source>
        <dbReference type="EMBL" id="ORX03270.1"/>
    </source>
</evidence>
<reference evidence="1" key="1">
    <citation type="journal article" date="2014" name="Genome Announc.">
        <title>Draft Genome Sequence of Mycobacterium triplex DSM 44626.</title>
        <authorList>
            <person name="Sassi M."/>
            <person name="Croce O."/>
            <person name="Robert C."/>
            <person name="Raoult D."/>
            <person name="Drancourt M."/>
        </authorList>
    </citation>
    <scope>NUCLEOTIDE SEQUENCE [LARGE SCALE GENOMIC DNA]</scope>
    <source>
        <strain evidence="1">DSM 44626</strain>
    </source>
</reference>
<dbReference type="RefSeq" id="WP_036473432.1">
    <property type="nucleotide sequence ID" value="NZ_HG964447.1"/>
</dbReference>
<sequence length="108" mass="12066">MTVYQETTHMDYGLWLLREPTGAITLTGWSETPGATSAVAASKTEHWPVYTLCREPSQLAARLTELGLDLAAGHDLSDLDKNWDVYVRHPDIAALRAALDTDRARDRR</sequence>
<evidence type="ECO:0000313" key="1">
    <source>
        <dbReference type="EMBL" id="CDO91246.1"/>
    </source>
</evidence>
<reference evidence="1" key="2">
    <citation type="submission" date="2014-04" db="EMBL/GenBank/DDBJ databases">
        <authorList>
            <person name="Xu Y.W."/>
            <person name="Yang Q."/>
        </authorList>
    </citation>
    <scope>NUCLEOTIDE SEQUENCE</scope>
    <source>
        <strain evidence="1">DSM 44626</strain>
    </source>
</reference>
<name>A0A024K5T9_9MYCO</name>
<reference evidence="2 3" key="3">
    <citation type="submission" date="2016-01" db="EMBL/GenBank/DDBJ databases">
        <title>The new phylogeny of the genus Mycobacterium.</title>
        <authorList>
            <person name="Tarcisio F."/>
            <person name="Conor M."/>
            <person name="Antonella G."/>
            <person name="Elisabetta G."/>
            <person name="Giulia F.S."/>
            <person name="Sara T."/>
            <person name="Anna F."/>
            <person name="Clotilde B."/>
            <person name="Roberto B."/>
            <person name="Veronica D.S."/>
            <person name="Fabio R."/>
            <person name="Monica P."/>
            <person name="Olivier J."/>
            <person name="Enrico T."/>
            <person name="Nicola S."/>
        </authorList>
    </citation>
    <scope>NUCLEOTIDE SEQUENCE [LARGE SCALE GENOMIC DNA]</scope>
    <source>
        <strain evidence="2 3">DSM 44626</strain>
    </source>
</reference>
<dbReference type="OrthoDB" id="4731642at2"/>
<dbReference type="HOGENOM" id="CLU_2260671_0_0_11"/>
<accession>A0A024K5T9</accession>
<dbReference type="Proteomes" id="UP000193710">
    <property type="component" value="Unassembled WGS sequence"/>
</dbReference>
<proteinExistence type="predicted"/>
<protein>
    <submittedName>
        <fullName evidence="1">Uncharacterized protein</fullName>
    </submittedName>
</protein>
<dbReference type="STRING" id="47839.BN973_05653"/>
<dbReference type="EMBL" id="HG964447">
    <property type="protein sequence ID" value="CDO91246.1"/>
    <property type="molecule type" value="Genomic_DNA"/>
</dbReference>
<organism evidence="1">
    <name type="scientific">Mycobacterium triplex</name>
    <dbReference type="NCBI Taxonomy" id="47839"/>
    <lineage>
        <taxon>Bacteria</taxon>
        <taxon>Bacillati</taxon>
        <taxon>Actinomycetota</taxon>
        <taxon>Actinomycetes</taxon>
        <taxon>Mycobacteriales</taxon>
        <taxon>Mycobacteriaceae</taxon>
        <taxon>Mycobacterium</taxon>
        <taxon>Mycobacterium simiae complex</taxon>
    </lineage>
</organism>